<gene>
    <name evidence="2" type="ORF">CRG98_042736</name>
</gene>
<dbReference type="EMBL" id="PGOL01004672">
    <property type="protein sequence ID" value="PKI36787.1"/>
    <property type="molecule type" value="Genomic_DNA"/>
</dbReference>
<protein>
    <submittedName>
        <fullName evidence="2">Uncharacterized protein</fullName>
    </submittedName>
</protein>
<accession>A0A2I0HYM2</accession>
<evidence type="ECO:0000313" key="2">
    <source>
        <dbReference type="EMBL" id="PKI36787.1"/>
    </source>
</evidence>
<proteinExistence type="predicted"/>
<evidence type="ECO:0000256" key="1">
    <source>
        <dbReference type="SAM" id="MobiDB-lite"/>
    </source>
</evidence>
<sequence>MRVYIFLPRPTDGLRGAADVTNRPFLIRTTFYVLQVNVLTSRAGNEAPLLRGLGARCIRSIIGAPHPIGRSSLNRAYGAGNYTKGAPVTPRSSNSSLGANLGAH</sequence>
<name>A0A2I0HYM2_PUNGR</name>
<dbReference type="Proteomes" id="UP000233551">
    <property type="component" value="Unassembled WGS sequence"/>
</dbReference>
<comment type="caution">
    <text evidence="2">The sequence shown here is derived from an EMBL/GenBank/DDBJ whole genome shotgun (WGS) entry which is preliminary data.</text>
</comment>
<feature type="region of interest" description="Disordered" evidence="1">
    <location>
        <begin position="80"/>
        <end position="104"/>
    </location>
</feature>
<evidence type="ECO:0000313" key="3">
    <source>
        <dbReference type="Proteomes" id="UP000233551"/>
    </source>
</evidence>
<reference evidence="2 3" key="1">
    <citation type="submission" date="2017-11" db="EMBL/GenBank/DDBJ databases">
        <title>De-novo sequencing of pomegranate (Punica granatum L.) genome.</title>
        <authorList>
            <person name="Akparov Z."/>
            <person name="Amiraslanov A."/>
            <person name="Hajiyeva S."/>
            <person name="Abbasov M."/>
            <person name="Kaur K."/>
            <person name="Hamwieh A."/>
            <person name="Solovyev V."/>
            <person name="Salamov A."/>
            <person name="Braich B."/>
            <person name="Kosarev P."/>
            <person name="Mahmoud A."/>
            <person name="Hajiyev E."/>
            <person name="Babayeva S."/>
            <person name="Izzatullayeva V."/>
            <person name="Mammadov A."/>
            <person name="Mammadov A."/>
            <person name="Sharifova S."/>
            <person name="Ojaghi J."/>
            <person name="Eynullazada K."/>
            <person name="Bayramov B."/>
            <person name="Abdulazimova A."/>
            <person name="Shahmuradov I."/>
        </authorList>
    </citation>
    <scope>NUCLEOTIDE SEQUENCE [LARGE SCALE GENOMIC DNA]</scope>
    <source>
        <strain evidence="3">cv. AG2017</strain>
        <tissue evidence="2">Leaf</tissue>
    </source>
</reference>
<keyword evidence="3" id="KW-1185">Reference proteome</keyword>
<dbReference type="AlphaFoldDB" id="A0A2I0HYM2"/>
<organism evidence="2 3">
    <name type="scientific">Punica granatum</name>
    <name type="common">Pomegranate</name>
    <dbReference type="NCBI Taxonomy" id="22663"/>
    <lineage>
        <taxon>Eukaryota</taxon>
        <taxon>Viridiplantae</taxon>
        <taxon>Streptophyta</taxon>
        <taxon>Embryophyta</taxon>
        <taxon>Tracheophyta</taxon>
        <taxon>Spermatophyta</taxon>
        <taxon>Magnoliopsida</taxon>
        <taxon>eudicotyledons</taxon>
        <taxon>Gunneridae</taxon>
        <taxon>Pentapetalae</taxon>
        <taxon>rosids</taxon>
        <taxon>malvids</taxon>
        <taxon>Myrtales</taxon>
        <taxon>Lythraceae</taxon>
        <taxon>Punica</taxon>
    </lineage>
</organism>